<feature type="transmembrane region" description="Helical" evidence="2">
    <location>
        <begin position="418"/>
        <end position="443"/>
    </location>
</feature>
<dbReference type="PANTHER" id="PTHR23539">
    <property type="entry name" value="MFS TRANSPORTER"/>
    <property type="match status" value="1"/>
</dbReference>
<feature type="transmembrane region" description="Helical" evidence="2">
    <location>
        <begin position="291"/>
        <end position="313"/>
    </location>
</feature>
<feature type="region of interest" description="Disordered" evidence="1">
    <location>
        <begin position="245"/>
        <end position="264"/>
    </location>
</feature>
<feature type="transmembrane region" description="Helical" evidence="2">
    <location>
        <begin position="105"/>
        <end position="123"/>
    </location>
</feature>
<comment type="caution">
    <text evidence="3">The sequence shown here is derived from an EMBL/GenBank/DDBJ whole genome shotgun (WGS) entry which is preliminary data.</text>
</comment>
<feature type="transmembrane region" description="Helical" evidence="2">
    <location>
        <begin position="129"/>
        <end position="153"/>
    </location>
</feature>
<evidence type="ECO:0000313" key="3">
    <source>
        <dbReference type="EMBL" id="EJK77701.1"/>
    </source>
</evidence>
<name>K0TP79_THAOC</name>
<proteinExistence type="predicted"/>
<feature type="transmembrane region" description="Helical" evidence="2">
    <location>
        <begin position="72"/>
        <end position="93"/>
    </location>
</feature>
<sequence length="573" mass="62261">MKTDNIRDSITIGVPSSYFSEAGSMTKDDSPVSDSRLARAKASLIGANFFVETNRFEPLMAVYLIEFKNWDVVWVGYVSIIMNILMLVLQTPAGDLMDKTNHKRLITAIAVLTASITTVSVAWKSDLWFILIMKALEGVAATIFLPALMSLLLGICESPEVPRMVSLTETSNKIGSILFTAGCGVLSYYAYPDVSFLFYLLGAGGLVATLFILAIPDDAIDDERARAGNTKSEDELIQDAAAQLSSGDRREEFANQSRATRRSVRGSVRSSIKVVQEKHSRYRDLLQDRNVAMFAVLTLLFHLFNAGVLPLLAQLIAQEDIRTGLAFTSGSMCITYIVQAPVSFIIGKNYKRFGYKNILMLGLAILPLRCLNLALVAMYWPNQYALAATQIWEGVGSGIYDTLLPLIVKALVDGSGRFGFTFGFIVTCWRVGHGLSILVGEAILKAAHHRYEVPFFFSMAGGIAVCALLAFGVHIPNPPDDDDADENDPNKKCDIELGGTTPLDLSDTTQALDLSDKSQALDLSDSTQGTPRKPSDCDGVLQALSGDELSWLDGVPPNKVNGPTKTIAVGSNI</sequence>
<keyword evidence="2" id="KW-0472">Membrane</keyword>
<dbReference type="EMBL" id="AGNL01000526">
    <property type="protein sequence ID" value="EJK77701.1"/>
    <property type="molecule type" value="Genomic_DNA"/>
</dbReference>
<protein>
    <submittedName>
        <fullName evidence="3">Major facilitator superfamily transporter</fullName>
    </submittedName>
</protein>
<dbReference type="eggNOG" id="ENOG502SENH">
    <property type="taxonomic scope" value="Eukaryota"/>
</dbReference>
<keyword evidence="2" id="KW-0812">Transmembrane</keyword>
<keyword evidence="2" id="KW-1133">Transmembrane helix</keyword>
<dbReference type="InterPro" id="IPR036259">
    <property type="entry name" value="MFS_trans_sf"/>
</dbReference>
<feature type="transmembrane region" description="Helical" evidence="2">
    <location>
        <begin position="455"/>
        <end position="475"/>
    </location>
</feature>
<dbReference type="OrthoDB" id="39487at2759"/>
<accession>K0TP79</accession>
<dbReference type="Gene3D" id="1.20.1250.20">
    <property type="entry name" value="MFS general substrate transporter like domains"/>
    <property type="match status" value="2"/>
</dbReference>
<evidence type="ECO:0000256" key="1">
    <source>
        <dbReference type="SAM" id="MobiDB-lite"/>
    </source>
</evidence>
<dbReference type="SUPFAM" id="SSF103473">
    <property type="entry name" value="MFS general substrate transporter"/>
    <property type="match status" value="1"/>
</dbReference>
<evidence type="ECO:0000313" key="4">
    <source>
        <dbReference type="Proteomes" id="UP000266841"/>
    </source>
</evidence>
<dbReference type="Pfam" id="PF07690">
    <property type="entry name" value="MFS_1"/>
    <property type="match status" value="2"/>
</dbReference>
<dbReference type="InterPro" id="IPR011701">
    <property type="entry name" value="MFS"/>
</dbReference>
<evidence type="ECO:0000256" key="2">
    <source>
        <dbReference type="SAM" id="Phobius"/>
    </source>
</evidence>
<organism evidence="3 4">
    <name type="scientific">Thalassiosira oceanica</name>
    <name type="common">Marine diatom</name>
    <dbReference type="NCBI Taxonomy" id="159749"/>
    <lineage>
        <taxon>Eukaryota</taxon>
        <taxon>Sar</taxon>
        <taxon>Stramenopiles</taxon>
        <taxon>Ochrophyta</taxon>
        <taxon>Bacillariophyta</taxon>
        <taxon>Coscinodiscophyceae</taxon>
        <taxon>Thalassiosirophycidae</taxon>
        <taxon>Thalassiosirales</taxon>
        <taxon>Thalassiosiraceae</taxon>
        <taxon>Thalassiosira</taxon>
    </lineage>
</organism>
<reference evidence="3 4" key="1">
    <citation type="journal article" date="2012" name="Genome Biol.">
        <title>Genome and low-iron response of an oceanic diatom adapted to chronic iron limitation.</title>
        <authorList>
            <person name="Lommer M."/>
            <person name="Specht M."/>
            <person name="Roy A.S."/>
            <person name="Kraemer L."/>
            <person name="Andreson R."/>
            <person name="Gutowska M.A."/>
            <person name="Wolf J."/>
            <person name="Bergner S.V."/>
            <person name="Schilhabel M.B."/>
            <person name="Klostermeier U.C."/>
            <person name="Beiko R.G."/>
            <person name="Rosenstiel P."/>
            <person name="Hippler M."/>
            <person name="Laroche J."/>
        </authorList>
    </citation>
    <scope>NUCLEOTIDE SEQUENCE [LARGE SCALE GENOMIC DNA]</scope>
    <source>
        <strain evidence="3 4">CCMP1005</strain>
    </source>
</reference>
<feature type="transmembrane region" description="Helical" evidence="2">
    <location>
        <begin position="197"/>
        <end position="216"/>
    </location>
</feature>
<feature type="transmembrane region" description="Helical" evidence="2">
    <location>
        <begin position="325"/>
        <end position="346"/>
    </location>
</feature>
<dbReference type="AlphaFoldDB" id="K0TP79"/>
<feature type="transmembrane region" description="Helical" evidence="2">
    <location>
        <begin position="358"/>
        <end position="380"/>
    </location>
</feature>
<dbReference type="PANTHER" id="PTHR23539:SF1">
    <property type="entry name" value="MAJOR FACILITATOR SUPERFAMILY (MFS) PROFILE DOMAIN-CONTAINING PROTEIN"/>
    <property type="match status" value="1"/>
</dbReference>
<keyword evidence="4" id="KW-1185">Reference proteome</keyword>
<dbReference type="GO" id="GO:0022857">
    <property type="term" value="F:transmembrane transporter activity"/>
    <property type="evidence" value="ECO:0007669"/>
    <property type="project" value="InterPro"/>
</dbReference>
<gene>
    <name evidence="3" type="ORF">THAOC_00449</name>
</gene>
<dbReference type="Proteomes" id="UP000266841">
    <property type="component" value="Unassembled WGS sequence"/>
</dbReference>